<reference evidence="1 2" key="1">
    <citation type="submission" date="2019-06" db="EMBL/GenBank/DDBJ databases">
        <title>Genomics analysis of Aphanomyces spp. identifies a new class of oomycete effector associated with host adaptation.</title>
        <authorList>
            <person name="Gaulin E."/>
        </authorList>
    </citation>
    <scope>NUCLEOTIDE SEQUENCE [LARGE SCALE GENOMIC DNA]</scope>
    <source>
        <strain evidence="1 2">E</strain>
    </source>
</reference>
<dbReference type="EMBL" id="VJMI01000304">
    <property type="protein sequence ID" value="KAF0776154.1"/>
    <property type="molecule type" value="Genomic_DNA"/>
</dbReference>
<protein>
    <submittedName>
        <fullName evidence="1">Uncharacterized protein</fullName>
    </submittedName>
</protein>
<sequence>MVRITSIAAFAASASATVSLRTLRDLETSSTVNVLVTYRKGSGLAKLNIESLSREERSQSVLNTLTAENFAITASAVELAKSAGVEYTQYWIDSVVAIEGATKELVAQLAALPNVESVASVEVYQLPAVQDETRNVIAANSTNEWGVEIIKAPATWILG</sequence>
<evidence type="ECO:0000313" key="2">
    <source>
        <dbReference type="Proteomes" id="UP000469452"/>
    </source>
</evidence>
<comment type="caution">
    <text evidence="1">The sequence shown here is derived from an EMBL/GenBank/DDBJ whole genome shotgun (WGS) entry which is preliminary data.</text>
</comment>
<evidence type="ECO:0000313" key="1">
    <source>
        <dbReference type="EMBL" id="KAF0776154.1"/>
    </source>
</evidence>
<gene>
    <name evidence="1" type="ORF">AaE_000146</name>
</gene>
<dbReference type="AlphaFoldDB" id="A0A6A5B5B2"/>
<proteinExistence type="predicted"/>
<organism evidence="1 2">
    <name type="scientific">Aphanomyces astaci</name>
    <name type="common">Crayfish plague agent</name>
    <dbReference type="NCBI Taxonomy" id="112090"/>
    <lineage>
        <taxon>Eukaryota</taxon>
        <taxon>Sar</taxon>
        <taxon>Stramenopiles</taxon>
        <taxon>Oomycota</taxon>
        <taxon>Saprolegniomycetes</taxon>
        <taxon>Saprolegniales</taxon>
        <taxon>Verrucalvaceae</taxon>
        <taxon>Aphanomyces</taxon>
    </lineage>
</organism>
<feature type="non-terminal residue" evidence="1">
    <location>
        <position position="159"/>
    </location>
</feature>
<dbReference type="Proteomes" id="UP000469452">
    <property type="component" value="Unassembled WGS sequence"/>
</dbReference>
<accession>A0A6A5B5B2</accession>
<name>A0A6A5B5B2_APHAT</name>